<feature type="region of interest" description="Disordered" evidence="1">
    <location>
        <begin position="87"/>
        <end position="108"/>
    </location>
</feature>
<dbReference type="InterPro" id="IPR037257">
    <property type="entry name" value="T2SS_E_N_sf"/>
</dbReference>
<dbReference type="RefSeq" id="WP_052446500.1">
    <property type="nucleotide sequence ID" value="NZ_FNGU01000001.1"/>
</dbReference>
<dbReference type="STRING" id="392333.SAMN05660860_00260"/>
<dbReference type="OrthoDB" id="5432239at2"/>
<dbReference type="InterPro" id="IPR001623">
    <property type="entry name" value="DnaJ_domain"/>
</dbReference>
<name>A0A1G9IVQ5_9BACT</name>
<dbReference type="CDD" id="cd06257">
    <property type="entry name" value="DnaJ"/>
    <property type="match status" value="1"/>
</dbReference>
<dbReference type="EMBL" id="FNGU01000001">
    <property type="protein sequence ID" value="SDL29409.1"/>
    <property type="molecule type" value="Genomic_DNA"/>
</dbReference>
<evidence type="ECO:0000313" key="2">
    <source>
        <dbReference type="EMBL" id="SDL29409.1"/>
    </source>
</evidence>
<evidence type="ECO:0000313" key="3">
    <source>
        <dbReference type="Proteomes" id="UP000182146"/>
    </source>
</evidence>
<accession>A0A1G9IVQ5</accession>
<gene>
    <name evidence="2" type="ORF">SAMN05660860_00260</name>
</gene>
<sequence length="252" mass="29280">MSTAIQETEILKACRTLFGADVWLDRRFLLYLQHDGAKAAFRKRAKETHPDRFPGEPQVQQRQSEQFQAVTHAYDLINGFLSTRDRGQWQPRPPMHGAAAAPRPSEKYRRASSEATAPLLSRHYQIGLFLYARGFIPYRSLIEALVWQRRQRPAIGETARRWGWLNETAVRTVLNHRASARRFGEKAVELGLLTPFQVRTLLFYQRSKHPRLGQYFVEKGLLSESELEQLVLELRDHNQRVRNGRPSTQTTF</sequence>
<dbReference type="SUPFAM" id="SSF160246">
    <property type="entry name" value="EspE N-terminal domain-like"/>
    <property type="match status" value="1"/>
</dbReference>
<evidence type="ECO:0008006" key="4">
    <source>
        <dbReference type="Google" id="ProtNLM"/>
    </source>
</evidence>
<dbReference type="Gene3D" id="1.10.287.110">
    <property type="entry name" value="DnaJ domain"/>
    <property type="match status" value="1"/>
</dbReference>
<dbReference type="AlphaFoldDB" id="A0A1G9IVQ5"/>
<dbReference type="Proteomes" id="UP000182146">
    <property type="component" value="Unassembled WGS sequence"/>
</dbReference>
<organism evidence="2 3">
    <name type="scientific">Geoalkalibacter ferrihydriticus</name>
    <dbReference type="NCBI Taxonomy" id="392333"/>
    <lineage>
        <taxon>Bacteria</taxon>
        <taxon>Pseudomonadati</taxon>
        <taxon>Thermodesulfobacteriota</taxon>
        <taxon>Desulfuromonadia</taxon>
        <taxon>Desulfuromonadales</taxon>
        <taxon>Geoalkalibacteraceae</taxon>
        <taxon>Geoalkalibacter</taxon>
    </lineage>
</organism>
<evidence type="ECO:0000256" key="1">
    <source>
        <dbReference type="SAM" id="MobiDB-lite"/>
    </source>
</evidence>
<dbReference type="SUPFAM" id="SSF46565">
    <property type="entry name" value="Chaperone J-domain"/>
    <property type="match status" value="1"/>
</dbReference>
<dbReference type="InterPro" id="IPR036869">
    <property type="entry name" value="J_dom_sf"/>
</dbReference>
<proteinExistence type="predicted"/>
<protein>
    <recommendedName>
        <fullName evidence="4">J domain-containing protein</fullName>
    </recommendedName>
</protein>
<reference evidence="2 3" key="1">
    <citation type="submission" date="2016-10" db="EMBL/GenBank/DDBJ databases">
        <authorList>
            <person name="de Groot N.N."/>
        </authorList>
    </citation>
    <scope>NUCLEOTIDE SEQUENCE [LARGE SCALE GENOMIC DNA]</scope>
    <source>
        <strain evidence="2 3">DSM 17813</strain>
    </source>
</reference>